<protein>
    <recommendedName>
        <fullName evidence="4">C2H2-type domain-containing protein</fullName>
    </recommendedName>
</protein>
<sequence length="358" mass="39599">MSSTLSSRRPSLAVLYERLQAQSDDPFQELEYAARLFPMEDDEVVEKIYTAPSTSSSVSTSTPPRFDSSDSESDSDSDDSDSDVEPMYLDNDAPYAYQTDPVVIYDDEPFMPPRQQSPIIVEAVEAPPSPKPVSRKTAPRAKAAPPLPGQSRQRQRARSPISDVDSDRDLDGESTGDASDDEYMPSPSLNPRKRARSASPAFSGRTSVSPPASASSSSRSTSSEHRNKRPRLPPPSRNKQATLAEIQRVEISDDFNDFVCGVCGWVQRNMRVPDFKRHLKTHQRVSDEGAQKGWRCKGVLVSEATDYGLDTDTPTYTFLGNQRVGGCMKTFSRRDALKRHLDNENVSCVGRPTAPTDE</sequence>
<dbReference type="Proteomes" id="UP001215598">
    <property type="component" value="Unassembled WGS sequence"/>
</dbReference>
<evidence type="ECO:0000313" key="2">
    <source>
        <dbReference type="EMBL" id="KAJ7784391.1"/>
    </source>
</evidence>
<evidence type="ECO:0000313" key="3">
    <source>
        <dbReference type="Proteomes" id="UP001215598"/>
    </source>
</evidence>
<proteinExistence type="predicted"/>
<feature type="compositionally biased region" description="Low complexity" evidence="1">
    <location>
        <begin position="205"/>
        <end position="221"/>
    </location>
</feature>
<gene>
    <name evidence="2" type="ORF">B0H16DRAFT_296165</name>
</gene>
<feature type="compositionally biased region" description="Acidic residues" evidence="1">
    <location>
        <begin position="69"/>
        <end position="84"/>
    </location>
</feature>
<reference evidence="2" key="1">
    <citation type="submission" date="2023-03" db="EMBL/GenBank/DDBJ databases">
        <title>Massive genome expansion in bonnet fungi (Mycena s.s.) driven by repeated elements and novel gene families across ecological guilds.</title>
        <authorList>
            <consortium name="Lawrence Berkeley National Laboratory"/>
            <person name="Harder C.B."/>
            <person name="Miyauchi S."/>
            <person name="Viragh M."/>
            <person name="Kuo A."/>
            <person name="Thoen E."/>
            <person name="Andreopoulos B."/>
            <person name="Lu D."/>
            <person name="Skrede I."/>
            <person name="Drula E."/>
            <person name="Henrissat B."/>
            <person name="Morin E."/>
            <person name="Kohler A."/>
            <person name="Barry K."/>
            <person name="LaButti K."/>
            <person name="Morin E."/>
            <person name="Salamov A."/>
            <person name="Lipzen A."/>
            <person name="Mereny Z."/>
            <person name="Hegedus B."/>
            <person name="Baldrian P."/>
            <person name="Stursova M."/>
            <person name="Weitz H."/>
            <person name="Taylor A."/>
            <person name="Grigoriev I.V."/>
            <person name="Nagy L.G."/>
            <person name="Martin F."/>
            <person name="Kauserud H."/>
        </authorList>
    </citation>
    <scope>NUCLEOTIDE SEQUENCE</scope>
    <source>
        <strain evidence="2">CBHHK182m</strain>
    </source>
</reference>
<evidence type="ECO:0008006" key="4">
    <source>
        <dbReference type="Google" id="ProtNLM"/>
    </source>
</evidence>
<organism evidence="2 3">
    <name type="scientific">Mycena metata</name>
    <dbReference type="NCBI Taxonomy" id="1033252"/>
    <lineage>
        <taxon>Eukaryota</taxon>
        <taxon>Fungi</taxon>
        <taxon>Dikarya</taxon>
        <taxon>Basidiomycota</taxon>
        <taxon>Agaricomycotina</taxon>
        <taxon>Agaricomycetes</taxon>
        <taxon>Agaricomycetidae</taxon>
        <taxon>Agaricales</taxon>
        <taxon>Marasmiineae</taxon>
        <taxon>Mycenaceae</taxon>
        <taxon>Mycena</taxon>
    </lineage>
</organism>
<keyword evidence="3" id="KW-1185">Reference proteome</keyword>
<dbReference type="EMBL" id="JARKIB010000002">
    <property type="protein sequence ID" value="KAJ7784391.1"/>
    <property type="molecule type" value="Genomic_DNA"/>
</dbReference>
<feature type="compositionally biased region" description="Low complexity" evidence="1">
    <location>
        <begin position="52"/>
        <end position="64"/>
    </location>
</feature>
<evidence type="ECO:0000256" key="1">
    <source>
        <dbReference type="SAM" id="MobiDB-lite"/>
    </source>
</evidence>
<name>A0AAD7KJC7_9AGAR</name>
<comment type="caution">
    <text evidence="2">The sequence shown here is derived from an EMBL/GenBank/DDBJ whole genome shotgun (WGS) entry which is preliminary data.</text>
</comment>
<feature type="compositionally biased region" description="Acidic residues" evidence="1">
    <location>
        <begin position="172"/>
        <end position="183"/>
    </location>
</feature>
<accession>A0AAD7KJC7</accession>
<feature type="region of interest" description="Disordered" evidence="1">
    <location>
        <begin position="47"/>
        <end position="241"/>
    </location>
</feature>
<dbReference type="AlphaFoldDB" id="A0AAD7KJC7"/>